<accession>A0ABU9RKV6</accession>
<name>A0ABU9RKV6_9BURK</name>
<gene>
    <name evidence="1" type="ORF">VSR73_06485</name>
</gene>
<dbReference type="RefSeq" id="WP_342946198.1">
    <property type="nucleotide sequence ID" value="NZ_JAYMRV010000002.1"/>
</dbReference>
<evidence type="ECO:0000313" key="2">
    <source>
        <dbReference type="Proteomes" id="UP001489897"/>
    </source>
</evidence>
<reference evidence="1 2" key="1">
    <citation type="submission" date="2024-01" db="EMBL/GenBank/DDBJ databases">
        <title>The diversity of rhizobia nodulating Mimosa spp. in eleven states of Brazil covering several biomes is determined by host plant, location, and edaphic factors.</title>
        <authorList>
            <person name="Rouws L."/>
            <person name="Barauna A."/>
            <person name="Beukes C."/>
            <person name="De Faria S.M."/>
            <person name="Gross E."/>
            <person name="Dos Reis Junior F.B."/>
            <person name="Simon M."/>
            <person name="Maluk M."/>
            <person name="Odee D.W."/>
            <person name="Kenicer G."/>
            <person name="Young J.P.W."/>
            <person name="Reis V.M."/>
            <person name="Zilli J."/>
            <person name="James E.K."/>
        </authorList>
    </citation>
    <scope>NUCLEOTIDE SEQUENCE [LARGE SCALE GENOMIC DNA]</scope>
    <source>
        <strain evidence="1 2">JPY167</strain>
    </source>
</reference>
<dbReference type="EMBL" id="JAYMRV010000002">
    <property type="protein sequence ID" value="MEM5420709.1"/>
    <property type="molecule type" value="Genomic_DNA"/>
</dbReference>
<comment type="caution">
    <text evidence="1">The sequence shown here is derived from an EMBL/GenBank/DDBJ whole genome shotgun (WGS) entry which is preliminary data.</text>
</comment>
<sequence length="164" mass="17318">MPLVFSNIKTDWDNAVALGGILPAAATYDDATDEGGTLIYLPFEIQNEEYHITVPLANGGVANSCHVTAERPAPIHLDTKKGKKAGTTYTVKNKPSAYYDFVISGGAVPNVVFSHTSKVEILGKGPQKVFSASFTGVLTNAVQDIMRAFALHMLGLGSAHATPG</sequence>
<evidence type="ECO:0000313" key="1">
    <source>
        <dbReference type="EMBL" id="MEM5420709.1"/>
    </source>
</evidence>
<dbReference type="Proteomes" id="UP001489897">
    <property type="component" value="Unassembled WGS sequence"/>
</dbReference>
<protein>
    <submittedName>
        <fullName evidence="1">Uncharacterized protein</fullName>
    </submittedName>
</protein>
<organism evidence="1 2">
    <name type="scientific">Paraburkholderia ferrariae</name>
    <dbReference type="NCBI Taxonomy" id="386056"/>
    <lineage>
        <taxon>Bacteria</taxon>
        <taxon>Pseudomonadati</taxon>
        <taxon>Pseudomonadota</taxon>
        <taxon>Betaproteobacteria</taxon>
        <taxon>Burkholderiales</taxon>
        <taxon>Burkholderiaceae</taxon>
        <taxon>Paraburkholderia</taxon>
    </lineage>
</organism>
<keyword evidence="2" id="KW-1185">Reference proteome</keyword>
<proteinExistence type="predicted"/>